<protein>
    <submittedName>
        <fullName evidence="2">Uncharacterized protein</fullName>
    </submittedName>
</protein>
<feature type="region of interest" description="Disordered" evidence="1">
    <location>
        <begin position="89"/>
        <end position="121"/>
    </location>
</feature>
<proteinExistence type="predicted"/>
<dbReference type="AlphaFoldDB" id="A0A484ARZ0"/>
<comment type="caution">
    <text evidence="2">The sequence shown here is derived from an EMBL/GenBank/DDBJ whole genome shotgun (WGS) entry which is preliminary data.</text>
</comment>
<feature type="region of interest" description="Disordered" evidence="1">
    <location>
        <begin position="157"/>
        <end position="184"/>
    </location>
</feature>
<feature type="compositionally biased region" description="Low complexity" evidence="1">
    <location>
        <begin position="107"/>
        <end position="116"/>
    </location>
</feature>
<dbReference type="OrthoDB" id="9990458at2759"/>
<evidence type="ECO:0000313" key="2">
    <source>
        <dbReference type="EMBL" id="TDG38630.1"/>
    </source>
</evidence>
<dbReference type="Proteomes" id="UP000295192">
    <property type="component" value="Unassembled WGS sequence"/>
</dbReference>
<dbReference type="EMBL" id="LSRL02002508">
    <property type="protein sequence ID" value="TDG38630.1"/>
    <property type="molecule type" value="Genomic_DNA"/>
</dbReference>
<gene>
    <name evidence="2" type="ORF">AWZ03_014948</name>
</gene>
<evidence type="ECO:0000313" key="3">
    <source>
        <dbReference type="Proteomes" id="UP000295192"/>
    </source>
</evidence>
<sequence>MRDHPAVPNVFRVASSHSINSMGAAATPGSNNMQQQQHLKMGPNIKYVKSNSYEQQQVAQLDPQPQHQLAKHQLTTSASIEQTHQLMQQQQSPYATLPRGGLRRTQQEQQQQQTQQDSHKHLQTGVINTISGSIPATGFQSLAGSFSDLQLNNLSRNNNICPTSSSSNNDKRQQQQHPPHQHRQVYCKPVEQQWASPSPEGAGTALEAQPGFTSMSSVRDGYLWLLTPVAA</sequence>
<feature type="non-terminal residue" evidence="2">
    <location>
        <position position="231"/>
    </location>
</feature>
<feature type="compositionally biased region" description="Polar residues" evidence="1">
    <location>
        <begin position="157"/>
        <end position="168"/>
    </location>
</feature>
<keyword evidence="3" id="KW-1185">Reference proteome</keyword>
<organism evidence="2 3">
    <name type="scientific">Drosophila navojoa</name>
    <name type="common">Fruit fly</name>
    <dbReference type="NCBI Taxonomy" id="7232"/>
    <lineage>
        <taxon>Eukaryota</taxon>
        <taxon>Metazoa</taxon>
        <taxon>Ecdysozoa</taxon>
        <taxon>Arthropoda</taxon>
        <taxon>Hexapoda</taxon>
        <taxon>Insecta</taxon>
        <taxon>Pterygota</taxon>
        <taxon>Neoptera</taxon>
        <taxon>Endopterygota</taxon>
        <taxon>Diptera</taxon>
        <taxon>Brachycera</taxon>
        <taxon>Muscomorpha</taxon>
        <taxon>Ephydroidea</taxon>
        <taxon>Drosophilidae</taxon>
        <taxon>Drosophila</taxon>
    </lineage>
</organism>
<accession>A0A484ARZ0</accession>
<name>A0A484ARZ0_DRONA</name>
<dbReference type="OMA" id="RNNNICP"/>
<reference evidence="2 3" key="1">
    <citation type="journal article" date="2019" name="J. Hered.">
        <title>An Improved Genome Assembly for Drosophila navojoa, the Basal Species in the mojavensis Cluster.</title>
        <authorList>
            <person name="Vanderlinde T."/>
            <person name="Dupim E.G."/>
            <person name="Nazario-Yepiz N.O."/>
            <person name="Carvalho A.B."/>
        </authorList>
    </citation>
    <scope>NUCLEOTIDE SEQUENCE [LARGE SCALE GENOMIC DNA]</scope>
    <source>
        <strain evidence="2">Navoj_Jal97</strain>
        <tissue evidence="2">Whole organism</tissue>
    </source>
</reference>
<evidence type="ECO:0000256" key="1">
    <source>
        <dbReference type="SAM" id="MobiDB-lite"/>
    </source>
</evidence>
<dbReference type="KEGG" id="dnv:108658499"/>
<dbReference type="STRING" id="7232.A0A484ARZ0"/>